<keyword evidence="3" id="KW-1185">Reference proteome</keyword>
<evidence type="ECO:0000256" key="1">
    <source>
        <dbReference type="SAM" id="MobiDB-lite"/>
    </source>
</evidence>
<sequence length="97" mass="11611">MEVPITEAIHGRGRKRKREPEKWKANRAKIQRDVRNLLKKHYGEDWKELPNLVYYKNVLFNLDEEELQLLEENGENETNVMEDETCEGVEEDVTLRI</sequence>
<organism evidence="2 3">
    <name type="scientific">Pieris macdunnoughi</name>
    <dbReference type="NCBI Taxonomy" id="345717"/>
    <lineage>
        <taxon>Eukaryota</taxon>
        <taxon>Metazoa</taxon>
        <taxon>Ecdysozoa</taxon>
        <taxon>Arthropoda</taxon>
        <taxon>Hexapoda</taxon>
        <taxon>Insecta</taxon>
        <taxon>Pterygota</taxon>
        <taxon>Neoptera</taxon>
        <taxon>Endopterygota</taxon>
        <taxon>Lepidoptera</taxon>
        <taxon>Glossata</taxon>
        <taxon>Ditrysia</taxon>
        <taxon>Papilionoidea</taxon>
        <taxon>Pieridae</taxon>
        <taxon>Pierinae</taxon>
        <taxon>Pieris</taxon>
    </lineage>
</organism>
<comment type="caution">
    <text evidence="2">The sequence shown here is derived from an EMBL/GenBank/DDBJ whole genome shotgun (WGS) entry which is preliminary data.</text>
</comment>
<dbReference type="OrthoDB" id="6932565at2759"/>
<feature type="region of interest" description="Disordered" evidence="1">
    <location>
        <begin position="1"/>
        <end position="24"/>
    </location>
</feature>
<evidence type="ECO:0000313" key="3">
    <source>
        <dbReference type="Proteomes" id="UP000663880"/>
    </source>
</evidence>
<evidence type="ECO:0000313" key="2">
    <source>
        <dbReference type="EMBL" id="CAF4869644.1"/>
    </source>
</evidence>
<protein>
    <submittedName>
        <fullName evidence="2">Uncharacterized protein</fullName>
    </submittedName>
</protein>
<reference evidence="2" key="1">
    <citation type="submission" date="2021-02" db="EMBL/GenBank/DDBJ databases">
        <authorList>
            <person name="Steward A R."/>
        </authorList>
    </citation>
    <scope>NUCLEOTIDE SEQUENCE</scope>
</reference>
<dbReference type="EMBL" id="CAJOBZ010000023">
    <property type="protein sequence ID" value="CAF4869644.1"/>
    <property type="molecule type" value="Genomic_DNA"/>
</dbReference>
<dbReference type="AlphaFoldDB" id="A0A821TDJ9"/>
<accession>A0A821TDJ9</accession>
<proteinExistence type="predicted"/>
<gene>
    <name evidence="2" type="ORF">PMACD_LOCUS8641</name>
</gene>
<name>A0A821TDJ9_9NEOP</name>
<dbReference type="Proteomes" id="UP000663880">
    <property type="component" value="Unassembled WGS sequence"/>
</dbReference>